<name>F4P7P1_BATDJ</name>
<dbReference type="AlphaFoldDB" id="F4P7P1"/>
<evidence type="ECO:0000313" key="2">
    <source>
        <dbReference type="Proteomes" id="UP000007241"/>
    </source>
</evidence>
<protein>
    <submittedName>
        <fullName evidence="1">Uncharacterized protein</fullName>
    </submittedName>
</protein>
<gene>
    <name evidence="1" type="ORF">BATDEDRAFT_90599</name>
</gene>
<dbReference type="GeneID" id="18243940"/>
<proteinExistence type="predicted"/>
<reference evidence="1 2" key="1">
    <citation type="submission" date="2009-12" db="EMBL/GenBank/DDBJ databases">
        <title>The draft genome of Batrachochytrium dendrobatidis.</title>
        <authorList>
            <consortium name="US DOE Joint Genome Institute (JGI-PGF)"/>
            <person name="Kuo A."/>
            <person name="Salamov A."/>
            <person name="Schmutz J."/>
            <person name="Lucas S."/>
            <person name="Pitluck S."/>
            <person name="Rosenblum E."/>
            <person name="Stajich J."/>
            <person name="Eisen M."/>
            <person name="Grigoriev I.V."/>
        </authorList>
    </citation>
    <scope>NUCLEOTIDE SEQUENCE [LARGE SCALE GENOMIC DNA]</scope>
    <source>
        <strain evidence="2">JAM81 / FGSC 10211</strain>
    </source>
</reference>
<accession>F4P7P1</accession>
<dbReference type="InParanoid" id="F4P7P1"/>
<dbReference type="EMBL" id="GL882888">
    <property type="protein sequence ID" value="EGF78638.1"/>
    <property type="molecule type" value="Genomic_DNA"/>
</dbReference>
<dbReference type="HOGENOM" id="CLU_2721817_0_0_1"/>
<dbReference type="Proteomes" id="UP000007241">
    <property type="component" value="Unassembled WGS sequence"/>
</dbReference>
<organism evidence="1 2">
    <name type="scientific">Batrachochytrium dendrobatidis (strain JAM81 / FGSC 10211)</name>
    <name type="common">Frog chytrid fungus</name>
    <dbReference type="NCBI Taxonomy" id="684364"/>
    <lineage>
        <taxon>Eukaryota</taxon>
        <taxon>Fungi</taxon>
        <taxon>Fungi incertae sedis</taxon>
        <taxon>Chytridiomycota</taxon>
        <taxon>Chytridiomycota incertae sedis</taxon>
        <taxon>Chytridiomycetes</taxon>
        <taxon>Rhizophydiales</taxon>
        <taxon>Rhizophydiales incertae sedis</taxon>
        <taxon>Batrachochytrium</taxon>
    </lineage>
</organism>
<evidence type="ECO:0000313" key="1">
    <source>
        <dbReference type="EMBL" id="EGF78638.1"/>
    </source>
</evidence>
<dbReference type="RefSeq" id="XP_006680922.1">
    <property type="nucleotide sequence ID" value="XM_006680859.1"/>
</dbReference>
<sequence length="72" mass="8147">MDTYRAELNGLQARWIELGGEANALDKMSTSILDVEMDPGMKALRDMERELKLQKRLRDAQSKIDLGVVQIA</sequence>
<keyword evidence="2" id="KW-1185">Reference proteome</keyword>